<evidence type="ECO:0000256" key="8">
    <source>
        <dbReference type="ARBA" id="ARBA00024209"/>
    </source>
</evidence>
<keyword evidence="4" id="KW-0479">Metal-binding</keyword>
<dbReference type="SUPFAM" id="SSF57850">
    <property type="entry name" value="RING/U-box"/>
    <property type="match status" value="2"/>
</dbReference>
<keyword evidence="10" id="KW-1133">Transmembrane helix</keyword>
<dbReference type="PANTHER" id="PTHR14155:SF622">
    <property type="entry name" value="RING_U-BOX SUPERFAMILY PROTEIN"/>
    <property type="match status" value="1"/>
</dbReference>
<dbReference type="EMBL" id="OU466857">
    <property type="protein sequence ID" value="CAH2036438.1"/>
    <property type="molecule type" value="Genomic_DNA"/>
</dbReference>
<keyword evidence="10" id="KW-0472">Membrane</keyword>
<feature type="domain" description="RING-type" evidence="11">
    <location>
        <begin position="229"/>
        <end position="271"/>
    </location>
</feature>
<dbReference type="GO" id="GO:0061630">
    <property type="term" value="F:ubiquitin protein ligase activity"/>
    <property type="evidence" value="ECO:0007669"/>
    <property type="project" value="UniProtKB-EC"/>
</dbReference>
<evidence type="ECO:0000313" key="12">
    <source>
        <dbReference type="EMBL" id="CAH2036438.1"/>
    </source>
</evidence>
<sequence length="285" mass="33550">VTKRKRSVRMDTYESIEESHISNLKKISVIVWIIILICGCCMVIYAACFYSPRKPPTETPQPQQDIETGQRRKVLMFKDIKKEEGEGFCPICLEEYEDDHEIRRLKKCGHVFHRFCIDSWLTRHRSCPSCRRSVDLICNKRKRSVRMDTFDKVNLWILVIGWVIIIIYAFCKSCNSPTESPAETPQPQQDIETGQRRNSRKVLMFKDIKEEEEEGEGEGEGEGCGKRFCPICLEEYEDDHEIRRLKECGHVFHRFCIRSWLKRDRRCPICRRSVDLISDFLVCAS</sequence>
<keyword evidence="13" id="KW-1185">Reference proteome</keyword>
<evidence type="ECO:0000256" key="1">
    <source>
        <dbReference type="ARBA" id="ARBA00000900"/>
    </source>
</evidence>
<reference evidence="12 13" key="1">
    <citation type="submission" date="2022-03" db="EMBL/GenBank/DDBJ databases">
        <authorList>
            <person name="Nunn A."/>
            <person name="Chopra R."/>
            <person name="Nunn A."/>
            <person name="Contreras Garrido A."/>
        </authorList>
    </citation>
    <scope>NUCLEOTIDE SEQUENCE [LARGE SCALE GENOMIC DNA]</scope>
</reference>
<comment type="similarity">
    <text evidence="8">Belongs to the RING-type zinc finger family. ATL subfamily.</text>
</comment>
<comment type="catalytic activity">
    <reaction evidence="1">
        <text>S-ubiquitinyl-[E2 ubiquitin-conjugating enzyme]-L-cysteine + [acceptor protein]-L-lysine = [E2 ubiquitin-conjugating enzyme]-L-cysteine + N(6)-ubiquitinyl-[acceptor protein]-L-lysine.</text>
        <dbReference type="EC" id="2.3.2.27"/>
    </reaction>
</comment>
<evidence type="ECO:0000313" key="13">
    <source>
        <dbReference type="Proteomes" id="UP000836841"/>
    </source>
</evidence>
<protein>
    <recommendedName>
        <fullName evidence="3">RING-type E3 ubiquitin transferase</fullName>
        <ecNumber evidence="3">2.3.2.27</ecNumber>
    </recommendedName>
</protein>
<name>A0AAU9R9N9_THLAR</name>
<accession>A0AAU9R9N9</accession>
<keyword evidence="5 9" id="KW-0863">Zinc-finger</keyword>
<feature type="transmembrane region" description="Helical" evidence="10">
    <location>
        <begin position="29"/>
        <end position="50"/>
    </location>
</feature>
<dbReference type="InterPro" id="IPR001841">
    <property type="entry name" value="Znf_RING"/>
</dbReference>
<dbReference type="PANTHER" id="PTHR14155">
    <property type="entry name" value="RING FINGER DOMAIN-CONTAINING"/>
    <property type="match status" value="1"/>
</dbReference>
<dbReference type="Pfam" id="PF13639">
    <property type="entry name" value="zf-RING_2"/>
    <property type="match status" value="2"/>
</dbReference>
<dbReference type="PROSITE" id="PS50089">
    <property type="entry name" value="ZF_RING_2"/>
    <property type="match status" value="2"/>
</dbReference>
<evidence type="ECO:0000256" key="9">
    <source>
        <dbReference type="PROSITE-ProRule" id="PRU00175"/>
    </source>
</evidence>
<keyword evidence="7" id="KW-0862">Zinc</keyword>
<keyword evidence="10" id="KW-0812">Transmembrane</keyword>
<keyword evidence="6" id="KW-0833">Ubl conjugation pathway</keyword>
<feature type="transmembrane region" description="Helical" evidence="10">
    <location>
        <begin position="153"/>
        <end position="170"/>
    </location>
</feature>
<evidence type="ECO:0000256" key="6">
    <source>
        <dbReference type="ARBA" id="ARBA00022786"/>
    </source>
</evidence>
<proteinExistence type="inferred from homology"/>
<evidence type="ECO:0000259" key="11">
    <source>
        <dbReference type="PROSITE" id="PS50089"/>
    </source>
</evidence>
<evidence type="ECO:0000256" key="4">
    <source>
        <dbReference type="ARBA" id="ARBA00022723"/>
    </source>
</evidence>
<feature type="non-terminal residue" evidence="12">
    <location>
        <position position="285"/>
    </location>
</feature>
<dbReference type="Gene3D" id="3.30.40.10">
    <property type="entry name" value="Zinc/RING finger domain, C3HC4 (zinc finger)"/>
    <property type="match status" value="2"/>
</dbReference>
<evidence type="ECO:0000256" key="3">
    <source>
        <dbReference type="ARBA" id="ARBA00012483"/>
    </source>
</evidence>
<comment type="pathway">
    <text evidence="2">Protein modification; protein ubiquitination.</text>
</comment>
<dbReference type="Proteomes" id="UP000836841">
    <property type="component" value="Chromosome 1"/>
</dbReference>
<dbReference type="GO" id="GO:0008270">
    <property type="term" value="F:zinc ion binding"/>
    <property type="evidence" value="ECO:0007669"/>
    <property type="project" value="UniProtKB-KW"/>
</dbReference>
<evidence type="ECO:0000256" key="2">
    <source>
        <dbReference type="ARBA" id="ARBA00004906"/>
    </source>
</evidence>
<dbReference type="AlphaFoldDB" id="A0AAU9R9N9"/>
<dbReference type="InterPro" id="IPR013083">
    <property type="entry name" value="Znf_RING/FYVE/PHD"/>
</dbReference>
<gene>
    <name evidence="12" type="ORF">TAV2_LOCUS479</name>
</gene>
<evidence type="ECO:0000256" key="7">
    <source>
        <dbReference type="ARBA" id="ARBA00022833"/>
    </source>
</evidence>
<evidence type="ECO:0000256" key="5">
    <source>
        <dbReference type="ARBA" id="ARBA00022771"/>
    </source>
</evidence>
<evidence type="ECO:0000256" key="10">
    <source>
        <dbReference type="SAM" id="Phobius"/>
    </source>
</evidence>
<feature type="domain" description="RING-type" evidence="11">
    <location>
        <begin position="89"/>
        <end position="131"/>
    </location>
</feature>
<dbReference type="SMART" id="SM00184">
    <property type="entry name" value="RING"/>
    <property type="match status" value="2"/>
</dbReference>
<dbReference type="InterPro" id="IPR053238">
    <property type="entry name" value="RING-H2_zinc_finger"/>
</dbReference>
<organism evidence="12 13">
    <name type="scientific">Thlaspi arvense</name>
    <name type="common">Field penny-cress</name>
    <dbReference type="NCBI Taxonomy" id="13288"/>
    <lineage>
        <taxon>Eukaryota</taxon>
        <taxon>Viridiplantae</taxon>
        <taxon>Streptophyta</taxon>
        <taxon>Embryophyta</taxon>
        <taxon>Tracheophyta</taxon>
        <taxon>Spermatophyta</taxon>
        <taxon>Magnoliopsida</taxon>
        <taxon>eudicotyledons</taxon>
        <taxon>Gunneridae</taxon>
        <taxon>Pentapetalae</taxon>
        <taxon>rosids</taxon>
        <taxon>malvids</taxon>
        <taxon>Brassicales</taxon>
        <taxon>Brassicaceae</taxon>
        <taxon>Thlaspideae</taxon>
        <taxon>Thlaspi</taxon>
    </lineage>
</organism>
<dbReference type="EC" id="2.3.2.27" evidence="3"/>